<reference evidence="1 2" key="1">
    <citation type="submission" date="2021-07" db="EMBL/GenBank/DDBJ databases">
        <title>The Aristolochia fimbriata genome: insights into angiosperm evolution, floral development and chemical biosynthesis.</title>
        <authorList>
            <person name="Jiao Y."/>
        </authorList>
    </citation>
    <scope>NUCLEOTIDE SEQUENCE [LARGE SCALE GENOMIC DNA]</scope>
    <source>
        <strain evidence="1">IBCAS-2021</strain>
        <tissue evidence="1">Leaf</tissue>
    </source>
</reference>
<dbReference type="AlphaFoldDB" id="A0AAV7FA80"/>
<dbReference type="EMBL" id="JAINDJ010000002">
    <property type="protein sequence ID" value="KAG9457843.1"/>
    <property type="molecule type" value="Genomic_DNA"/>
</dbReference>
<proteinExistence type="predicted"/>
<dbReference type="Proteomes" id="UP000825729">
    <property type="component" value="Unassembled WGS sequence"/>
</dbReference>
<gene>
    <name evidence="1" type="ORF">H6P81_002351</name>
</gene>
<name>A0AAV7FA80_ARIFI</name>
<sequence length="235" mass="26585">MAVMPTCCYFGGEFVFEHGNVVGYSGGATRLILLEPTCLFNALCTMMYNVLEWNSRTDRISIWMSFTCNDQLMYTLVLDDMSLESGLGMVKHGFQSMLVLFVKRDTYPYEIDSRGSLKNVGGTDEGVVMVYEGRAPAEWDERVEGPIVEFIPEERKLRKNKRLNSPFWDVVVLLGLHVDGFVVTGSTRGDWIELARVLLGVELPPESFQGGRLSLSWIRGRFSFCPEDVPEEVIQ</sequence>
<comment type="caution">
    <text evidence="1">The sequence shown here is derived from an EMBL/GenBank/DDBJ whole genome shotgun (WGS) entry which is preliminary data.</text>
</comment>
<evidence type="ECO:0000313" key="1">
    <source>
        <dbReference type="EMBL" id="KAG9457843.1"/>
    </source>
</evidence>
<keyword evidence="2" id="KW-1185">Reference proteome</keyword>
<protein>
    <submittedName>
        <fullName evidence="1">Uncharacterized protein</fullName>
    </submittedName>
</protein>
<accession>A0AAV7FA80</accession>
<evidence type="ECO:0000313" key="2">
    <source>
        <dbReference type="Proteomes" id="UP000825729"/>
    </source>
</evidence>
<organism evidence="1 2">
    <name type="scientific">Aristolochia fimbriata</name>
    <name type="common">White veined hardy Dutchman's pipe vine</name>
    <dbReference type="NCBI Taxonomy" id="158543"/>
    <lineage>
        <taxon>Eukaryota</taxon>
        <taxon>Viridiplantae</taxon>
        <taxon>Streptophyta</taxon>
        <taxon>Embryophyta</taxon>
        <taxon>Tracheophyta</taxon>
        <taxon>Spermatophyta</taxon>
        <taxon>Magnoliopsida</taxon>
        <taxon>Magnoliidae</taxon>
        <taxon>Piperales</taxon>
        <taxon>Aristolochiaceae</taxon>
        <taxon>Aristolochia</taxon>
    </lineage>
</organism>